<gene>
    <name evidence="6" type="primary">LOC117660026</name>
</gene>
<dbReference type="GeneID" id="117660026"/>
<organism evidence="5 6">
    <name type="scientific">Pantherophis guttatus</name>
    <name type="common">Corn snake</name>
    <name type="synonym">Elaphe guttata</name>
    <dbReference type="NCBI Taxonomy" id="94885"/>
    <lineage>
        <taxon>Eukaryota</taxon>
        <taxon>Metazoa</taxon>
        <taxon>Chordata</taxon>
        <taxon>Craniata</taxon>
        <taxon>Vertebrata</taxon>
        <taxon>Euteleostomi</taxon>
        <taxon>Lepidosauria</taxon>
        <taxon>Squamata</taxon>
        <taxon>Bifurcata</taxon>
        <taxon>Unidentata</taxon>
        <taxon>Episquamata</taxon>
        <taxon>Toxicofera</taxon>
        <taxon>Serpentes</taxon>
        <taxon>Colubroidea</taxon>
        <taxon>Colubridae</taxon>
        <taxon>Colubrinae</taxon>
        <taxon>Pantherophis</taxon>
    </lineage>
</organism>
<evidence type="ECO:0000313" key="6">
    <source>
        <dbReference type="RefSeq" id="XP_060541195.1"/>
    </source>
</evidence>
<feature type="compositionally biased region" description="Polar residues" evidence="2">
    <location>
        <begin position="1"/>
        <end position="24"/>
    </location>
</feature>
<dbReference type="Gene3D" id="1.25.10.10">
    <property type="entry name" value="Leucine-rich Repeat Variant"/>
    <property type="match status" value="1"/>
</dbReference>
<dbReference type="InterPro" id="IPR045206">
    <property type="entry name" value="Maestro_heat-like_prot"/>
</dbReference>
<dbReference type="PANTHER" id="PTHR23120">
    <property type="entry name" value="MAESTRO-RELATED HEAT DOMAIN-CONTAINING"/>
    <property type="match status" value="1"/>
</dbReference>
<dbReference type="InterPro" id="IPR016024">
    <property type="entry name" value="ARM-type_fold"/>
</dbReference>
<dbReference type="InterPro" id="IPR048465">
    <property type="entry name" value="Maestro-like_HEAT"/>
</dbReference>
<dbReference type="Proteomes" id="UP001652622">
    <property type="component" value="Unplaced"/>
</dbReference>
<dbReference type="Pfam" id="PF21047">
    <property type="entry name" value="HEAT_Maestro"/>
    <property type="match status" value="1"/>
</dbReference>
<dbReference type="RefSeq" id="XP_060541195.1">
    <property type="nucleotide sequence ID" value="XM_060685212.1"/>
</dbReference>
<name>A0ABM3YYK9_PANGU</name>
<evidence type="ECO:0000259" key="3">
    <source>
        <dbReference type="Pfam" id="PF21047"/>
    </source>
</evidence>
<evidence type="ECO:0000256" key="1">
    <source>
        <dbReference type="ARBA" id="ARBA00022737"/>
    </source>
</evidence>
<proteinExistence type="predicted"/>
<feature type="domain" description="Maestro-like HEAT-repeats" evidence="3">
    <location>
        <begin position="120"/>
        <end position="346"/>
    </location>
</feature>
<feature type="domain" description="Maestro/Maestro-like HEAT-repeats" evidence="4">
    <location>
        <begin position="537"/>
        <end position="707"/>
    </location>
</feature>
<keyword evidence="5" id="KW-1185">Reference proteome</keyword>
<evidence type="ECO:0000313" key="5">
    <source>
        <dbReference type="Proteomes" id="UP001652622"/>
    </source>
</evidence>
<dbReference type="PANTHER" id="PTHR23120:SF42">
    <property type="entry name" value="MAESTRO HEAT-LIKE REPEAT FAMILY MEMBER 3"/>
    <property type="match status" value="1"/>
</dbReference>
<dbReference type="Pfam" id="PF23227">
    <property type="entry name" value="HEAT_MROH2B_C"/>
    <property type="match status" value="1"/>
</dbReference>
<evidence type="ECO:0000259" key="4">
    <source>
        <dbReference type="Pfam" id="PF23227"/>
    </source>
</evidence>
<dbReference type="SUPFAM" id="SSF48371">
    <property type="entry name" value="ARM repeat"/>
    <property type="match status" value="1"/>
</dbReference>
<keyword evidence="1" id="KW-0677">Repeat</keyword>
<sequence>MFEQSSSSREFKNSNVGKESSGSCYSRHADSPTSASSQASFSSVDSEYHIKEAVGRMRAFLHEKSQDVPETSKFLECVDLVTATMDSGKDGFRDEYYNATLLRDILRFLYPRMTSPNPEEREQTLSRIAKVISCIINHCLNREGLKAIKLGKIAGGLILACSDPNEGASCWAADGLHRLYTLIVHQKSLTKTEDSQEYLDLLQEWEEEKMFWLAWFSDVSMAATILKKYLRANDQMELILAALRGMKNDTIHNTKVAVRMLKAMLREPKSNFVKVPKMVKSMYSSLDQITDPAARHEFFRLLRLISTSHPEEVVRTLLNCSLQCDCSASAMWHALMSFSSTSYKILGVLQDTIQQQPFRLDKPGTKPTVTPLAATAALQEILRHTSPACKEALKAMYPTLCIALLCQISYTVHIKPHEIDFYWRTSMQEKTPTPPVPLRAALTTLQTLIRRVSSGDQALIMNKRRGSELLCHLATHQKGLTVFAKALVRNEGCEHMLPYLMTILDSKENNVHVIAMTFLVELLQKKTFDVDLEEVLIQYLRKQLNANQFQLRSLAMDGLLILSTHPEKVIKLVPILPDILSRLKDVNRKINVKTLKLLPCLLKNLTQEEANLVALDVAIRILPLFDDASNKVRLAAVSTFSSLFDLVKRRCKDQMKSIAIQSLVPLLIHLHDESILVSQACWVALKRIDKFLKSFLQFSIVETDPWNYSTWLVAQRSIH</sequence>
<protein>
    <submittedName>
        <fullName evidence="6">Maestro heat-like repeat-containing protein family member 7</fullName>
    </submittedName>
</protein>
<reference evidence="6" key="1">
    <citation type="submission" date="2025-08" db="UniProtKB">
        <authorList>
            <consortium name="RefSeq"/>
        </authorList>
    </citation>
    <scope>IDENTIFICATION</scope>
    <source>
        <tissue evidence="6">Blood</tissue>
    </source>
</reference>
<dbReference type="InterPro" id="IPR011989">
    <property type="entry name" value="ARM-like"/>
</dbReference>
<dbReference type="InterPro" id="IPR055406">
    <property type="entry name" value="HEAT_Maestro"/>
</dbReference>
<evidence type="ECO:0000256" key="2">
    <source>
        <dbReference type="SAM" id="MobiDB-lite"/>
    </source>
</evidence>
<accession>A0ABM3YYK9</accession>
<feature type="compositionally biased region" description="Low complexity" evidence="2">
    <location>
        <begin position="31"/>
        <end position="40"/>
    </location>
</feature>
<feature type="region of interest" description="Disordered" evidence="2">
    <location>
        <begin position="1"/>
        <end position="40"/>
    </location>
</feature>